<evidence type="ECO:0000313" key="11">
    <source>
        <dbReference type="EMBL" id="BAY81681.1"/>
    </source>
</evidence>
<dbReference type="PANTHER" id="PTHR42809:SF1">
    <property type="entry name" value="FLAVODOXIN 1"/>
    <property type="match status" value="1"/>
</dbReference>
<evidence type="ECO:0000313" key="12">
    <source>
        <dbReference type="Proteomes" id="UP000218418"/>
    </source>
</evidence>
<dbReference type="NCBIfam" id="TIGR01752">
    <property type="entry name" value="flav_long"/>
    <property type="match status" value="1"/>
</dbReference>
<dbReference type="AlphaFoldDB" id="A0A1Z4LKC0"/>
<sequence>MSKKIGLFFGTTTGKTETIAESIQQTFGDIDVELHDISQTEAKDFNGYEYLIIGSPTWNLGDLQDDWEGFFSELDEIDFSGKTVAYFGTGDQVGYGDTFQDAMGMLEEKISERGGKTIGYTSTDGYNHTGSKAIRDDKFCGLAIDDDSQPHLTKKRINAWVPQVKQEFGL</sequence>
<reference evidence="11 12" key="1">
    <citation type="submission" date="2017-06" db="EMBL/GenBank/DDBJ databases">
        <title>Genome sequencing of cyanobaciteial culture collection at National Institute for Environmental Studies (NIES).</title>
        <authorList>
            <person name="Hirose Y."/>
            <person name="Shimura Y."/>
            <person name="Fujisawa T."/>
            <person name="Nakamura Y."/>
            <person name="Kawachi M."/>
        </authorList>
    </citation>
    <scope>NUCLEOTIDE SEQUENCE [LARGE SCALE GENOMIC DNA]</scope>
    <source>
        <strain evidence="11 12">NIES-267</strain>
    </source>
</reference>
<keyword evidence="7 9" id="KW-0288">FMN</keyword>
<dbReference type="InterPro" id="IPR010086">
    <property type="entry name" value="Flavodoxin_lc"/>
</dbReference>
<dbReference type="InterPro" id="IPR008254">
    <property type="entry name" value="Flavodoxin/NO_synth"/>
</dbReference>
<evidence type="ECO:0000256" key="1">
    <source>
        <dbReference type="ARBA" id="ARBA00001917"/>
    </source>
</evidence>
<evidence type="ECO:0000256" key="9">
    <source>
        <dbReference type="PIRNR" id="PIRNR038996"/>
    </source>
</evidence>
<comment type="function">
    <text evidence="2 9">Low-potential electron donor to a number of redox enzymes.</text>
</comment>
<evidence type="ECO:0000256" key="7">
    <source>
        <dbReference type="ARBA" id="ARBA00022643"/>
    </source>
</evidence>
<dbReference type="Proteomes" id="UP000218418">
    <property type="component" value="Chromosome"/>
</dbReference>
<keyword evidence="12" id="KW-1185">Reference proteome</keyword>
<evidence type="ECO:0000256" key="4">
    <source>
        <dbReference type="ARBA" id="ARBA00017869"/>
    </source>
</evidence>
<gene>
    <name evidence="11" type="ORF">NIES267_11580</name>
</gene>
<evidence type="ECO:0000256" key="6">
    <source>
        <dbReference type="ARBA" id="ARBA00022630"/>
    </source>
</evidence>
<evidence type="ECO:0000256" key="5">
    <source>
        <dbReference type="ARBA" id="ARBA00022448"/>
    </source>
</evidence>
<dbReference type="InterPro" id="IPR001226">
    <property type="entry name" value="Flavodoxin_CS"/>
</dbReference>
<accession>A0A1Z4LKC0</accession>
<evidence type="ECO:0000259" key="10">
    <source>
        <dbReference type="PROSITE" id="PS50902"/>
    </source>
</evidence>
<dbReference type="OrthoDB" id="9790745at2"/>
<evidence type="ECO:0000256" key="2">
    <source>
        <dbReference type="ARBA" id="ARBA00003297"/>
    </source>
</evidence>
<dbReference type="PROSITE" id="PS50902">
    <property type="entry name" value="FLAVODOXIN_LIKE"/>
    <property type="match status" value="1"/>
</dbReference>
<proteinExistence type="inferred from homology"/>
<dbReference type="NCBIfam" id="NF006739">
    <property type="entry name" value="PRK09267.1-5"/>
    <property type="match status" value="1"/>
</dbReference>
<evidence type="ECO:0000256" key="8">
    <source>
        <dbReference type="ARBA" id="ARBA00022982"/>
    </source>
</evidence>
<dbReference type="SUPFAM" id="SSF52218">
    <property type="entry name" value="Flavoproteins"/>
    <property type="match status" value="1"/>
</dbReference>
<dbReference type="InterPro" id="IPR029039">
    <property type="entry name" value="Flavoprotein-like_sf"/>
</dbReference>
<keyword evidence="8 9" id="KW-0249">Electron transport</keyword>
<protein>
    <recommendedName>
        <fullName evidence="4 9">Flavodoxin</fullName>
    </recommendedName>
</protein>
<comment type="similarity">
    <text evidence="3 9">Belongs to the flavodoxin family.</text>
</comment>
<organism evidence="11 12">
    <name type="scientific">Calothrix parasitica NIES-267</name>
    <dbReference type="NCBI Taxonomy" id="1973488"/>
    <lineage>
        <taxon>Bacteria</taxon>
        <taxon>Bacillati</taxon>
        <taxon>Cyanobacteriota</taxon>
        <taxon>Cyanophyceae</taxon>
        <taxon>Nostocales</taxon>
        <taxon>Calotrichaceae</taxon>
        <taxon>Calothrix</taxon>
    </lineage>
</organism>
<name>A0A1Z4LKC0_9CYAN</name>
<dbReference type="InterPro" id="IPR050619">
    <property type="entry name" value="Flavodoxin"/>
</dbReference>
<dbReference type="Pfam" id="PF00258">
    <property type="entry name" value="Flavodoxin_1"/>
    <property type="match status" value="1"/>
</dbReference>
<evidence type="ECO:0000256" key="3">
    <source>
        <dbReference type="ARBA" id="ARBA00005267"/>
    </source>
</evidence>
<keyword evidence="6 9" id="KW-0285">Flavoprotein</keyword>
<dbReference type="PROSITE" id="PS00201">
    <property type="entry name" value="FLAVODOXIN"/>
    <property type="match status" value="1"/>
</dbReference>
<dbReference type="EMBL" id="AP018227">
    <property type="protein sequence ID" value="BAY81681.1"/>
    <property type="molecule type" value="Genomic_DNA"/>
</dbReference>
<dbReference type="NCBIfam" id="NF006736">
    <property type="entry name" value="PRK09267.1-2"/>
    <property type="match status" value="1"/>
</dbReference>
<dbReference type="Gene3D" id="3.40.50.360">
    <property type="match status" value="1"/>
</dbReference>
<dbReference type="PIRSF" id="PIRSF038996">
    <property type="entry name" value="FldA"/>
    <property type="match status" value="1"/>
</dbReference>
<dbReference type="NCBIfam" id="NF006738">
    <property type="entry name" value="PRK09267.1-4"/>
    <property type="match status" value="1"/>
</dbReference>
<dbReference type="GO" id="GO:0009055">
    <property type="term" value="F:electron transfer activity"/>
    <property type="evidence" value="ECO:0007669"/>
    <property type="project" value="UniProtKB-UniRule"/>
</dbReference>
<dbReference type="GO" id="GO:0010181">
    <property type="term" value="F:FMN binding"/>
    <property type="evidence" value="ECO:0007669"/>
    <property type="project" value="UniProtKB-UniRule"/>
</dbReference>
<keyword evidence="5 9" id="KW-0813">Transport</keyword>
<comment type="cofactor">
    <cofactor evidence="1 9">
        <name>FMN</name>
        <dbReference type="ChEBI" id="CHEBI:58210"/>
    </cofactor>
</comment>
<dbReference type="PANTHER" id="PTHR42809">
    <property type="entry name" value="FLAVODOXIN 2"/>
    <property type="match status" value="1"/>
</dbReference>
<feature type="domain" description="Flavodoxin-like" evidence="10">
    <location>
        <begin position="5"/>
        <end position="165"/>
    </location>
</feature>